<keyword evidence="2" id="KW-1133">Transmembrane helix</keyword>
<dbReference type="AlphaFoldDB" id="A0A9D4B425"/>
<dbReference type="EMBL" id="JAHDVG010000471">
    <property type="protein sequence ID" value="KAH1179759.1"/>
    <property type="molecule type" value="Genomic_DNA"/>
</dbReference>
<keyword evidence="2" id="KW-0472">Membrane</keyword>
<name>A0A9D4B425_9SAUR</name>
<dbReference type="Proteomes" id="UP000827986">
    <property type="component" value="Unassembled WGS sequence"/>
</dbReference>
<evidence type="ECO:0000313" key="4">
    <source>
        <dbReference type="Proteomes" id="UP000827986"/>
    </source>
</evidence>
<organism evidence="3 4">
    <name type="scientific">Mauremys mutica</name>
    <name type="common">yellowpond turtle</name>
    <dbReference type="NCBI Taxonomy" id="74926"/>
    <lineage>
        <taxon>Eukaryota</taxon>
        <taxon>Metazoa</taxon>
        <taxon>Chordata</taxon>
        <taxon>Craniata</taxon>
        <taxon>Vertebrata</taxon>
        <taxon>Euteleostomi</taxon>
        <taxon>Archelosauria</taxon>
        <taxon>Testudinata</taxon>
        <taxon>Testudines</taxon>
        <taxon>Cryptodira</taxon>
        <taxon>Durocryptodira</taxon>
        <taxon>Testudinoidea</taxon>
        <taxon>Geoemydidae</taxon>
        <taxon>Geoemydinae</taxon>
        <taxon>Mauremys</taxon>
    </lineage>
</organism>
<feature type="transmembrane region" description="Helical" evidence="2">
    <location>
        <begin position="100"/>
        <end position="123"/>
    </location>
</feature>
<keyword evidence="4" id="KW-1185">Reference proteome</keyword>
<keyword evidence="2" id="KW-0812">Transmembrane</keyword>
<comment type="caution">
    <text evidence="3">The sequence shown here is derived from an EMBL/GenBank/DDBJ whole genome shotgun (WGS) entry which is preliminary data.</text>
</comment>
<accession>A0A9D4B425</accession>
<feature type="region of interest" description="Disordered" evidence="1">
    <location>
        <begin position="36"/>
        <end position="55"/>
    </location>
</feature>
<evidence type="ECO:0000256" key="2">
    <source>
        <dbReference type="SAM" id="Phobius"/>
    </source>
</evidence>
<gene>
    <name evidence="3" type="ORF">KIL84_005809</name>
</gene>
<evidence type="ECO:0000313" key="3">
    <source>
        <dbReference type="EMBL" id="KAH1179759.1"/>
    </source>
</evidence>
<evidence type="ECO:0000256" key="1">
    <source>
        <dbReference type="SAM" id="MobiDB-lite"/>
    </source>
</evidence>
<reference evidence="3" key="1">
    <citation type="submission" date="2021-09" db="EMBL/GenBank/DDBJ databases">
        <title>The genome of Mauremys mutica provides insights into the evolution of semi-aquatic lifestyle.</title>
        <authorList>
            <person name="Gong S."/>
            <person name="Gao Y."/>
        </authorList>
    </citation>
    <scope>NUCLEOTIDE SEQUENCE</scope>
    <source>
        <strain evidence="3">MM-2020</strain>
        <tissue evidence="3">Muscle</tissue>
    </source>
</reference>
<sequence>MLATLMVRIPDLDGAAGPREKGQPHTRVLPFTTAQSRPRPVQSLSGRPDPLPLAPQIGSLPRVVFLFKRKQGAPISPPVPRPSRAELTPSPVPSTLNTFLWVYVGFFIYIFYTGVGLLIDWLVGFFPPKGPIGILPLPPFPVP</sequence>
<protein>
    <submittedName>
        <fullName evidence="3">Uncharacterized protein</fullName>
    </submittedName>
</protein>
<proteinExistence type="predicted"/>